<evidence type="ECO:0000313" key="4">
    <source>
        <dbReference type="Proteomes" id="UP000229641"/>
    </source>
</evidence>
<evidence type="ECO:0000259" key="2">
    <source>
        <dbReference type="Pfam" id="PF01478"/>
    </source>
</evidence>
<dbReference type="InterPro" id="IPR000045">
    <property type="entry name" value="Prepilin_IV_endopep_pep"/>
</dbReference>
<feature type="transmembrane region" description="Helical" evidence="1">
    <location>
        <begin position="174"/>
        <end position="192"/>
    </location>
</feature>
<feature type="transmembrane region" description="Helical" evidence="1">
    <location>
        <begin position="221"/>
        <end position="246"/>
    </location>
</feature>
<sequence length="289" mass="33239">MLIFYPIIIALGVYSSYTDIKFHKIKNNHLLFATVCGLMGYAYLIAGNKIALDINLIVNILFAFILGLMLYLADVWGAGDAKLFFVFCLLMPSNKYAWLFPFSSIAIFINIFLFSFIALLILSAGKIVKNKNKILAGIFPVKAMSELIKIFMTVFSLGWAVSYLSSLITLRLSPFLHILMIYFSYILFFRLANKTRGTYLIYLLFGLGLILRLILQPNDFTFFFLSHYATTSFIYTVIFYLLRNIFSLNKKSKENNQIIPFAPFIFLGTLITNTNFLLWAMNMVRIFKK</sequence>
<evidence type="ECO:0000313" key="3">
    <source>
        <dbReference type="EMBL" id="PIQ88741.1"/>
    </source>
</evidence>
<feature type="transmembrane region" description="Helical" evidence="1">
    <location>
        <begin position="98"/>
        <end position="125"/>
    </location>
</feature>
<gene>
    <name evidence="3" type="ORF">COV72_06675</name>
</gene>
<feature type="domain" description="Prepilin type IV endopeptidase peptidase" evidence="2">
    <location>
        <begin position="8"/>
        <end position="116"/>
    </location>
</feature>
<dbReference type="GO" id="GO:0004190">
    <property type="term" value="F:aspartic-type endopeptidase activity"/>
    <property type="evidence" value="ECO:0007669"/>
    <property type="project" value="InterPro"/>
</dbReference>
<feature type="transmembrane region" description="Helical" evidence="1">
    <location>
        <begin position="56"/>
        <end position="78"/>
    </location>
</feature>
<protein>
    <recommendedName>
        <fullName evidence="2">Prepilin type IV endopeptidase peptidase domain-containing protein</fullName>
    </recommendedName>
</protein>
<proteinExistence type="predicted"/>
<keyword evidence="1" id="KW-0472">Membrane</keyword>
<dbReference type="AlphaFoldDB" id="A0A2H0LWI0"/>
<feature type="transmembrane region" description="Helical" evidence="1">
    <location>
        <begin position="146"/>
        <end position="168"/>
    </location>
</feature>
<organism evidence="3 4">
    <name type="scientific">Candidatus Ghiorseimicrobium undicola</name>
    <dbReference type="NCBI Taxonomy" id="1974746"/>
    <lineage>
        <taxon>Bacteria</taxon>
        <taxon>Pseudomonadati</taxon>
        <taxon>Candidatus Omnitrophota</taxon>
        <taxon>Candidatus Ghiorseimicrobium</taxon>
    </lineage>
</organism>
<feature type="transmembrane region" description="Helical" evidence="1">
    <location>
        <begin position="199"/>
        <end position="215"/>
    </location>
</feature>
<accession>A0A2H0LWI0</accession>
<dbReference type="Proteomes" id="UP000229641">
    <property type="component" value="Unassembled WGS sequence"/>
</dbReference>
<name>A0A2H0LWI0_9BACT</name>
<keyword evidence="1" id="KW-0812">Transmembrane</keyword>
<evidence type="ECO:0000256" key="1">
    <source>
        <dbReference type="SAM" id="Phobius"/>
    </source>
</evidence>
<dbReference type="Gene3D" id="1.20.120.1220">
    <property type="match status" value="1"/>
</dbReference>
<dbReference type="Pfam" id="PF01478">
    <property type="entry name" value="Peptidase_A24"/>
    <property type="match status" value="1"/>
</dbReference>
<dbReference type="EMBL" id="PCWA01000089">
    <property type="protein sequence ID" value="PIQ88741.1"/>
    <property type="molecule type" value="Genomic_DNA"/>
</dbReference>
<dbReference type="GO" id="GO:0016020">
    <property type="term" value="C:membrane"/>
    <property type="evidence" value="ECO:0007669"/>
    <property type="project" value="InterPro"/>
</dbReference>
<keyword evidence="1" id="KW-1133">Transmembrane helix</keyword>
<feature type="transmembrane region" description="Helical" evidence="1">
    <location>
        <begin position="28"/>
        <end position="44"/>
    </location>
</feature>
<reference evidence="3 4" key="1">
    <citation type="submission" date="2017-09" db="EMBL/GenBank/DDBJ databases">
        <title>Depth-based differentiation of microbial function through sediment-hosted aquifers and enrichment of novel symbionts in the deep terrestrial subsurface.</title>
        <authorList>
            <person name="Probst A.J."/>
            <person name="Ladd B."/>
            <person name="Jarett J.K."/>
            <person name="Geller-Mcgrath D.E."/>
            <person name="Sieber C.M."/>
            <person name="Emerson J.B."/>
            <person name="Anantharaman K."/>
            <person name="Thomas B.C."/>
            <person name="Malmstrom R."/>
            <person name="Stieglmeier M."/>
            <person name="Klingl A."/>
            <person name="Woyke T."/>
            <person name="Ryan C.M."/>
            <person name="Banfield J.F."/>
        </authorList>
    </citation>
    <scope>NUCLEOTIDE SEQUENCE [LARGE SCALE GENOMIC DNA]</scope>
    <source>
        <strain evidence="3">CG11_big_fil_rev_8_21_14_0_20_42_13</strain>
    </source>
</reference>
<comment type="caution">
    <text evidence="3">The sequence shown here is derived from an EMBL/GenBank/DDBJ whole genome shotgun (WGS) entry which is preliminary data.</text>
</comment>
<feature type="transmembrane region" description="Helical" evidence="1">
    <location>
        <begin position="258"/>
        <end position="281"/>
    </location>
</feature>